<dbReference type="STRING" id="104623.Ser39006_02586"/>
<dbReference type="RefSeq" id="WP_101377559.1">
    <property type="nucleotide sequence ID" value="NZ_CP025084.1"/>
</dbReference>
<accession>A0A2I5TD85</accession>
<dbReference type="InterPro" id="IPR004658">
    <property type="entry name" value="OMP_Slp"/>
</dbReference>
<keyword evidence="3" id="KW-1185">Reference proteome</keyword>
<gene>
    <name evidence="1" type="ORF">CWC46_14470</name>
    <name evidence="2" type="ORF">Ser39006_014475</name>
</gene>
<dbReference type="AlphaFoldDB" id="A0A2I5TD85"/>
<dbReference type="GO" id="GO:0019867">
    <property type="term" value="C:outer membrane"/>
    <property type="evidence" value="ECO:0007669"/>
    <property type="project" value="InterPro"/>
</dbReference>
<evidence type="ECO:0000313" key="4">
    <source>
        <dbReference type="Proteomes" id="UP000233778"/>
    </source>
</evidence>
<dbReference type="PANTHER" id="PTHR37530:SF1">
    <property type="entry name" value="OUTER MEMBRANE PROTEIN SLP"/>
    <property type="match status" value="1"/>
</dbReference>
<organism evidence="2 3">
    <name type="scientific">Serratia sp. (strain ATCC 39006)</name>
    <name type="common">Prodigiosinella confusarubida</name>
    <dbReference type="NCBI Taxonomy" id="104623"/>
    <lineage>
        <taxon>Bacteria</taxon>
        <taxon>Pseudomonadati</taxon>
        <taxon>Pseudomonadota</taxon>
        <taxon>Gammaproteobacteria</taxon>
        <taxon>Enterobacterales</taxon>
        <taxon>Pectobacteriaceae</taxon>
        <taxon>Prodigiosinella</taxon>
    </lineage>
</organism>
<protein>
    <recommendedName>
        <fullName evidence="5">Slp family lipoprotein</fullName>
    </recommendedName>
</protein>
<dbReference type="Pfam" id="PF03843">
    <property type="entry name" value="Slp"/>
    <property type="match status" value="1"/>
</dbReference>
<dbReference type="NCBIfam" id="TIGR00752">
    <property type="entry name" value="slp"/>
    <property type="match status" value="1"/>
</dbReference>
<evidence type="ECO:0000313" key="2">
    <source>
        <dbReference type="EMBL" id="AUH06857.1"/>
    </source>
</evidence>
<dbReference type="KEGG" id="serq:CWC46_14470"/>
<dbReference type="PANTHER" id="PTHR37530">
    <property type="entry name" value="OUTER MEMBRANE PROTEIN SLP"/>
    <property type="match status" value="1"/>
</dbReference>
<dbReference type="PROSITE" id="PS51257">
    <property type="entry name" value="PROKAR_LIPOPROTEIN"/>
    <property type="match status" value="1"/>
</dbReference>
<reference evidence="1 4" key="3">
    <citation type="submission" date="2017-11" db="EMBL/GenBank/DDBJ databases">
        <title>Complete genome sequence of Serratia sp. ATCC 39006 LacA.</title>
        <authorList>
            <person name="Hampton H.G."/>
            <person name="Jackson S.A."/>
            <person name="Jauregui R."/>
            <person name="Poulter G.T.M."/>
            <person name="Salmond G.P.C."/>
            <person name="Fineran P.C."/>
        </authorList>
    </citation>
    <scope>NUCLEOTIDE SEQUENCE [LARGE SCALE GENOMIC DNA]</scope>
    <source>
        <strain evidence="1 4">ATCC 39006</strain>
    </source>
</reference>
<dbReference type="Proteomes" id="UP000233778">
    <property type="component" value="Chromosome"/>
</dbReference>
<evidence type="ECO:0000313" key="1">
    <source>
        <dbReference type="EMBL" id="AUH02541.1"/>
    </source>
</evidence>
<dbReference type="Proteomes" id="UP000017700">
    <property type="component" value="Chromosome"/>
</dbReference>
<dbReference type="EMBL" id="CP025084">
    <property type="protein sequence ID" value="AUH06857.1"/>
    <property type="molecule type" value="Genomic_DNA"/>
</dbReference>
<dbReference type="EMBL" id="CP025085">
    <property type="protein sequence ID" value="AUH02541.1"/>
    <property type="molecule type" value="Genomic_DNA"/>
</dbReference>
<reference evidence="2" key="2">
    <citation type="submission" date="2013-09" db="EMBL/GenBank/DDBJ databases">
        <authorList>
            <person name="Wang G."/>
            <person name="Yang Y."/>
            <person name="Su Y."/>
        </authorList>
    </citation>
    <scope>NUCLEOTIDE SEQUENCE</scope>
    <source>
        <strain evidence="2">ATCC 39006</strain>
    </source>
</reference>
<evidence type="ECO:0008006" key="5">
    <source>
        <dbReference type="Google" id="ProtNLM"/>
    </source>
</evidence>
<reference evidence="2 3" key="1">
    <citation type="journal article" date="2013" name="Genome Announc.">
        <title>Draft genome sequence of Serratia sp. strain ATCC 39006, a model bacterium for analysis of the biosynthesis and regulation of prodigiosin, a carbapenem, and gas vesicles.</title>
        <authorList>
            <person name="Fineran P.C."/>
            <person name="Iglesias Cans M.C."/>
            <person name="Ramsay J.P."/>
            <person name="Wilf N.M."/>
            <person name="Cossyleon D."/>
            <person name="McNeil M.B."/>
            <person name="Williamson N.R."/>
            <person name="Monson R.E."/>
            <person name="Becher S.A."/>
            <person name="Stanton J.A."/>
            <person name="Brugger K."/>
            <person name="Brown S.D."/>
            <person name="Salmond G.P."/>
        </authorList>
    </citation>
    <scope>NUCLEOTIDE SEQUENCE [LARGE SCALE GENOMIC DNA]</scope>
    <source>
        <strain evidence="2">ATCC 39006</strain>
        <strain evidence="3">ATCC 39006 / SC 11482</strain>
    </source>
</reference>
<evidence type="ECO:0000313" key="3">
    <source>
        <dbReference type="Proteomes" id="UP000017700"/>
    </source>
</evidence>
<name>A0A2I5TD85_SERS3</name>
<dbReference type="KEGG" id="sera:Ser39006_014475"/>
<reference evidence="2" key="4">
    <citation type="submission" date="2017-11" db="EMBL/GenBank/DDBJ databases">
        <title>Complete genome sequence of Serratia sp. ATCC 39006.</title>
        <authorList>
            <person name="Hampton H.G."/>
            <person name="Jackson S.A."/>
            <person name="Jauregui R."/>
            <person name="Poulter G.T.M."/>
            <person name="Salmond G.P.C."/>
            <person name="Fineran P.C."/>
        </authorList>
    </citation>
    <scope>NUCLEOTIDE SEQUENCE</scope>
    <source>
        <strain evidence="2">ATCC 39006</strain>
    </source>
</reference>
<dbReference type="PIRSF" id="PIRSF004982">
    <property type="entry name" value="SlP"/>
    <property type="match status" value="1"/>
</dbReference>
<proteinExistence type="predicted"/>
<sequence>MYSSLRFKMYGVLLVTGGLLTGCVTVPEAIRGTSPTPQTDLVRVMNAPSLYVGQESRFGGRVVGIRNEADRTRLEISSMPLDDGARPRLGALSDGRFIAYVKGFLEPVDFKNQLVTVVGPITGTEQGTIGHRPYRYVVIDVQGYKRWRVVQQVILPPRAYDPWWGQRYPYGWGPGWGDSMEYGPAQIESVVTE</sequence>
<dbReference type="OrthoDB" id="5295757at2"/>